<dbReference type="OrthoDB" id="4120491at2"/>
<dbReference type="KEGG" id="erz:ER308_14755"/>
<name>A0A411YH78_9ACTN</name>
<dbReference type="SUPFAM" id="SSF53448">
    <property type="entry name" value="Nucleotide-diphospho-sugar transferases"/>
    <property type="match status" value="1"/>
</dbReference>
<sequence length="605" mass="64081">MTDDPRPTGPHAGRGSGAVSGSTAAAGAESPVRGRPPAAAVKDNDWRALPVPTPDQGEGEGAGPGEGQDATTVSVVIPARGDGGALALTLAALEAQRYPAELLEVLLVDDGSDPPLEVPREELPVRLLRQEREGFGAGRARNLGARHARGEVLLFLDADMVAEPDLVAAHVRWHRAARDAVVIGPRWFAPLREQAGDALSADALAQGRITELAADVPTEGEPWWVEFVERTDELTVARGDLHAAVISCNLSLRADYFHALGGFTAFGRRGIEDTELGWRAYADGALLVPDRSAGAWHVDAGSHLMSGEAADTKRRRLPLLWHHVPAGSARPRDAARRFLVPRVVVEVDGRGHPFEEVVDCVDGILAGRLRDVAVVVDLADDEEGRLVREALEPDDRVALDGDGPPAPVRWRLPSPVPVGPDAVAELSEPLERGQVGIVRVAVPVDTGEDAPEVVAIGWRRRAWCRAERVVADRGGDPGDEEALTEVIEELFGGRWAGGSAHGFGAQASPSGGGASPSGAGAAPSGARAASGAQLRALSQAQREEERVRDLLAKARAERDELAGRVDELAEQLTRAQNRKVVRAANRVGAVRRDVRRRAKGGGRAS</sequence>
<evidence type="ECO:0000313" key="3">
    <source>
        <dbReference type="EMBL" id="QBI20695.1"/>
    </source>
</evidence>
<dbReference type="EMBL" id="CP036402">
    <property type="protein sequence ID" value="QBI20695.1"/>
    <property type="molecule type" value="Genomic_DNA"/>
</dbReference>
<dbReference type="CDD" id="cd00761">
    <property type="entry name" value="Glyco_tranf_GTA_type"/>
    <property type="match status" value="1"/>
</dbReference>
<dbReference type="GO" id="GO:0016740">
    <property type="term" value="F:transferase activity"/>
    <property type="evidence" value="ECO:0007669"/>
    <property type="project" value="UniProtKB-KW"/>
</dbReference>
<protein>
    <submittedName>
        <fullName evidence="3">Glycosyltransferase family 2 protein</fullName>
    </submittedName>
</protein>
<feature type="compositionally biased region" description="Low complexity" evidence="1">
    <location>
        <begin position="516"/>
        <end position="532"/>
    </location>
</feature>
<dbReference type="PANTHER" id="PTHR43685:SF3">
    <property type="entry name" value="SLR2126 PROTEIN"/>
    <property type="match status" value="1"/>
</dbReference>
<dbReference type="Proteomes" id="UP000291469">
    <property type="component" value="Chromosome"/>
</dbReference>
<reference evidence="3 4" key="1">
    <citation type="submission" date="2019-01" db="EMBL/GenBank/DDBJ databases">
        <title>Egibacter rhizosphaerae EGI 80759T.</title>
        <authorList>
            <person name="Chen D.-D."/>
            <person name="Tian Y."/>
            <person name="Jiao J.-Y."/>
            <person name="Zhang X.-T."/>
            <person name="Zhang Y.-G."/>
            <person name="Zhang Y."/>
            <person name="Xiao M."/>
            <person name="Shu W.-S."/>
            <person name="Li W.-J."/>
        </authorList>
    </citation>
    <scope>NUCLEOTIDE SEQUENCE [LARGE SCALE GENOMIC DNA]</scope>
    <source>
        <strain evidence="3 4">EGI 80759</strain>
    </source>
</reference>
<keyword evidence="3" id="KW-0808">Transferase</keyword>
<feature type="region of interest" description="Disordered" evidence="1">
    <location>
        <begin position="501"/>
        <end position="546"/>
    </location>
</feature>
<accession>A0A411YH78</accession>
<dbReference type="InterPro" id="IPR029044">
    <property type="entry name" value="Nucleotide-diphossugar_trans"/>
</dbReference>
<feature type="domain" description="Glycosyltransferase 2-like" evidence="2">
    <location>
        <begin position="74"/>
        <end position="187"/>
    </location>
</feature>
<feature type="compositionally biased region" description="Low complexity" evidence="1">
    <location>
        <begin position="19"/>
        <end position="30"/>
    </location>
</feature>
<dbReference type="AlphaFoldDB" id="A0A411YH78"/>
<evidence type="ECO:0000259" key="2">
    <source>
        <dbReference type="Pfam" id="PF00535"/>
    </source>
</evidence>
<feature type="region of interest" description="Disordered" evidence="1">
    <location>
        <begin position="1"/>
        <end position="69"/>
    </location>
</feature>
<dbReference type="InterPro" id="IPR001173">
    <property type="entry name" value="Glyco_trans_2-like"/>
</dbReference>
<gene>
    <name evidence="3" type="ORF">ER308_14755</name>
</gene>
<evidence type="ECO:0000313" key="4">
    <source>
        <dbReference type="Proteomes" id="UP000291469"/>
    </source>
</evidence>
<dbReference type="Gene3D" id="3.90.550.10">
    <property type="entry name" value="Spore Coat Polysaccharide Biosynthesis Protein SpsA, Chain A"/>
    <property type="match status" value="1"/>
</dbReference>
<dbReference type="PANTHER" id="PTHR43685">
    <property type="entry name" value="GLYCOSYLTRANSFERASE"/>
    <property type="match status" value="1"/>
</dbReference>
<dbReference type="Pfam" id="PF00535">
    <property type="entry name" value="Glycos_transf_2"/>
    <property type="match status" value="1"/>
</dbReference>
<evidence type="ECO:0000256" key="1">
    <source>
        <dbReference type="SAM" id="MobiDB-lite"/>
    </source>
</evidence>
<dbReference type="InterPro" id="IPR050834">
    <property type="entry name" value="Glycosyltransf_2"/>
</dbReference>
<keyword evidence="4" id="KW-1185">Reference proteome</keyword>
<organism evidence="3 4">
    <name type="scientific">Egibacter rhizosphaerae</name>
    <dbReference type="NCBI Taxonomy" id="1670831"/>
    <lineage>
        <taxon>Bacteria</taxon>
        <taxon>Bacillati</taxon>
        <taxon>Actinomycetota</taxon>
        <taxon>Nitriliruptoria</taxon>
        <taxon>Egibacterales</taxon>
        <taxon>Egibacteraceae</taxon>
        <taxon>Egibacter</taxon>
    </lineage>
</organism>
<proteinExistence type="predicted"/>